<evidence type="ECO:0000256" key="1">
    <source>
        <dbReference type="SAM" id="MobiDB-lite"/>
    </source>
</evidence>
<protein>
    <submittedName>
        <fullName evidence="2">Uncharacterized protein</fullName>
    </submittedName>
</protein>
<dbReference type="Proteomes" id="UP000244338">
    <property type="component" value="Unassembled WGS sequence"/>
</dbReference>
<name>A0A2R6Y3I2_9BACL</name>
<dbReference type="AlphaFoldDB" id="A0A2R6Y3I2"/>
<feature type="compositionally biased region" description="Basic residues" evidence="1">
    <location>
        <begin position="18"/>
        <end position="32"/>
    </location>
</feature>
<evidence type="ECO:0000313" key="2">
    <source>
        <dbReference type="EMBL" id="PTQ57239.1"/>
    </source>
</evidence>
<dbReference type="EMBL" id="PEBX01000010">
    <property type="protein sequence ID" value="PTQ57239.1"/>
    <property type="molecule type" value="Genomic_DNA"/>
</dbReference>
<sequence>MLSSYQKKVLRATHLAQKKVLRNTHPTKKVLRNTHPAQKKAMPTIQLT</sequence>
<organism evidence="2 3">
    <name type="scientific">Candidatus Carbonibacillus altaicus</name>
    <dbReference type="NCBI Taxonomy" id="2163959"/>
    <lineage>
        <taxon>Bacteria</taxon>
        <taxon>Bacillati</taxon>
        <taxon>Bacillota</taxon>
        <taxon>Bacilli</taxon>
        <taxon>Bacillales</taxon>
        <taxon>Candidatus Carbonibacillus</taxon>
    </lineage>
</organism>
<evidence type="ECO:0000313" key="3">
    <source>
        <dbReference type="Proteomes" id="UP000244338"/>
    </source>
</evidence>
<proteinExistence type="predicted"/>
<accession>A0A2R6Y3I2</accession>
<comment type="caution">
    <text evidence="2">The sequence shown here is derived from an EMBL/GenBank/DDBJ whole genome shotgun (WGS) entry which is preliminary data.</text>
</comment>
<gene>
    <name evidence="2" type="ORF">BSOLF_2004</name>
</gene>
<reference evidence="3" key="1">
    <citation type="journal article" date="2018" name="Sci. Rep.">
        <title>Lignite coal burning seam in the remote Altai Mountains harbors a hydrogen-driven thermophilic microbial community.</title>
        <authorList>
            <person name="Kadnikov V.V."/>
            <person name="Mardanov A.V."/>
            <person name="Ivasenko D.A."/>
            <person name="Antsiferov D.V."/>
            <person name="Beletsky A.V."/>
            <person name="Karnachuk O.V."/>
            <person name="Ravin N.V."/>
        </authorList>
    </citation>
    <scope>NUCLEOTIDE SEQUENCE [LARGE SCALE GENOMIC DNA]</scope>
</reference>
<feature type="region of interest" description="Disordered" evidence="1">
    <location>
        <begin position="18"/>
        <end position="48"/>
    </location>
</feature>